<evidence type="ECO:0000313" key="2">
    <source>
        <dbReference type="EMBL" id="MBP2244870.1"/>
    </source>
</evidence>
<dbReference type="Proteomes" id="UP000810207">
    <property type="component" value="Unassembled WGS sequence"/>
</dbReference>
<feature type="compositionally biased region" description="Basic and acidic residues" evidence="1">
    <location>
        <begin position="13"/>
        <end position="26"/>
    </location>
</feature>
<gene>
    <name evidence="2" type="ORF">J2Z28_001483</name>
</gene>
<feature type="compositionally biased region" description="Polar residues" evidence="1">
    <location>
        <begin position="1"/>
        <end position="11"/>
    </location>
</feature>
<proteinExistence type="predicted"/>
<dbReference type="EMBL" id="JAGIKV010000004">
    <property type="protein sequence ID" value="MBP2244870.1"/>
    <property type="molecule type" value="Genomic_DNA"/>
</dbReference>
<evidence type="ECO:0000313" key="3">
    <source>
        <dbReference type="Proteomes" id="UP000810207"/>
    </source>
</evidence>
<keyword evidence="3" id="KW-1185">Reference proteome</keyword>
<feature type="region of interest" description="Disordered" evidence="1">
    <location>
        <begin position="1"/>
        <end position="41"/>
    </location>
</feature>
<comment type="caution">
    <text evidence="2">The sequence shown here is derived from an EMBL/GenBank/DDBJ whole genome shotgun (WGS) entry which is preliminary data.</text>
</comment>
<organism evidence="2 3">
    <name type="scientific">Paenibacillus xylanexedens</name>
    <dbReference type="NCBI Taxonomy" id="528191"/>
    <lineage>
        <taxon>Bacteria</taxon>
        <taxon>Bacillati</taxon>
        <taxon>Bacillota</taxon>
        <taxon>Bacilli</taxon>
        <taxon>Bacillales</taxon>
        <taxon>Paenibacillaceae</taxon>
        <taxon>Paenibacillus</taxon>
    </lineage>
</organism>
<name>A0ABS4RPQ3_PAEXY</name>
<protein>
    <submittedName>
        <fullName evidence="2">Uncharacterized protein</fullName>
    </submittedName>
</protein>
<evidence type="ECO:0000256" key="1">
    <source>
        <dbReference type="SAM" id="MobiDB-lite"/>
    </source>
</evidence>
<sequence length="41" mass="4564">MSSGESGNANREFTYEDKVRTPHEPEGSPSHRNVHANYFAG</sequence>
<accession>A0ABS4RPQ3</accession>
<reference evidence="2 3" key="1">
    <citation type="submission" date="2021-03" db="EMBL/GenBank/DDBJ databases">
        <title>Genomic Encyclopedia of Type Strains, Phase IV (KMG-IV): sequencing the most valuable type-strain genomes for metagenomic binning, comparative biology and taxonomic classification.</title>
        <authorList>
            <person name="Goeker M."/>
        </authorList>
    </citation>
    <scope>NUCLEOTIDE SEQUENCE [LARGE SCALE GENOMIC DNA]</scope>
    <source>
        <strain evidence="2 3">DSM 21292</strain>
    </source>
</reference>